<evidence type="ECO:0000313" key="4">
    <source>
        <dbReference type="Proteomes" id="UP000177602"/>
    </source>
</evidence>
<comment type="caution">
    <text evidence="3">The sequence shown here is derived from an EMBL/GenBank/DDBJ whole genome shotgun (WGS) entry which is preliminary data.</text>
</comment>
<name>A0A1F6UZ21_9BACT</name>
<evidence type="ECO:0000256" key="1">
    <source>
        <dbReference type="SAM" id="Phobius"/>
    </source>
</evidence>
<gene>
    <name evidence="3" type="ORF">A2818_02390</name>
</gene>
<dbReference type="Proteomes" id="UP000177602">
    <property type="component" value="Unassembled WGS sequence"/>
</dbReference>
<dbReference type="PANTHER" id="PTHR34473:SF2">
    <property type="entry name" value="UPF0699 TRANSMEMBRANE PROTEIN YDBT"/>
    <property type="match status" value="1"/>
</dbReference>
<evidence type="ECO:0000259" key="2">
    <source>
        <dbReference type="Pfam" id="PF03703"/>
    </source>
</evidence>
<evidence type="ECO:0000313" key="3">
    <source>
        <dbReference type="EMBL" id="OGI62559.1"/>
    </source>
</evidence>
<keyword evidence="1" id="KW-0812">Transmembrane</keyword>
<keyword evidence="1" id="KW-1133">Transmembrane helix</keyword>
<keyword evidence="1" id="KW-0472">Membrane</keyword>
<protein>
    <recommendedName>
        <fullName evidence="2">YdbS-like PH domain-containing protein</fullName>
    </recommendedName>
</protein>
<dbReference type="EMBL" id="MFTN01000026">
    <property type="protein sequence ID" value="OGI62559.1"/>
    <property type="molecule type" value="Genomic_DNA"/>
</dbReference>
<organism evidence="3 4">
    <name type="scientific">Candidatus Nomurabacteria bacterium RIFCSPHIGHO2_01_FULL_40_12</name>
    <dbReference type="NCBI Taxonomy" id="1801737"/>
    <lineage>
        <taxon>Bacteria</taxon>
        <taxon>Candidatus Nomuraibacteriota</taxon>
    </lineage>
</organism>
<reference evidence="3 4" key="1">
    <citation type="journal article" date="2016" name="Nat. Commun.">
        <title>Thousands of microbial genomes shed light on interconnected biogeochemical processes in an aquifer system.</title>
        <authorList>
            <person name="Anantharaman K."/>
            <person name="Brown C.T."/>
            <person name="Hug L.A."/>
            <person name="Sharon I."/>
            <person name="Castelle C.J."/>
            <person name="Probst A.J."/>
            <person name="Thomas B.C."/>
            <person name="Singh A."/>
            <person name="Wilkins M.J."/>
            <person name="Karaoz U."/>
            <person name="Brodie E.L."/>
            <person name="Williams K.H."/>
            <person name="Hubbard S.S."/>
            <person name="Banfield J.F."/>
        </authorList>
    </citation>
    <scope>NUCLEOTIDE SEQUENCE [LARGE SCALE GENOMIC DNA]</scope>
</reference>
<sequence length="174" mass="19967">MKQLDPKAVWLFFINFILRTFIPIIFLSIYGTVILSDLGGSLNNVGEFSFGFLNWLWIIVPIFLVICFILAKFTYHYYRYEMSDLVFKKEHGIIWKKYVSIPYDRIQNVDIYRGVFARLLGLSDIQIQTAGGITAGSYGAFSEGRLMGVSKEEAEKLRDELIQKARSSRTGQGL</sequence>
<proteinExistence type="predicted"/>
<dbReference type="Pfam" id="PF03703">
    <property type="entry name" value="bPH_2"/>
    <property type="match status" value="1"/>
</dbReference>
<dbReference type="AlphaFoldDB" id="A0A1F6UZ21"/>
<dbReference type="STRING" id="1801737.A2818_02390"/>
<feature type="transmembrane region" description="Helical" evidence="1">
    <location>
        <begin position="55"/>
        <end position="75"/>
    </location>
</feature>
<feature type="transmembrane region" description="Helical" evidence="1">
    <location>
        <begin position="12"/>
        <end position="35"/>
    </location>
</feature>
<dbReference type="InterPro" id="IPR005182">
    <property type="entry name" value="YdbS-like_PH"/>
</dbReference>
<feature type="domain" description="YdbS-like PH" evidence="2">
    <location>
        <begin position="77"/>
        <end position="161"/>
    </location>
</feature>
<dbReference type="PANTHER" id="PTHR34473">
    <property type="entry name" value="UPF0699 TRANSMEMBRANE PROTEIN YDBS"/>
    <property type="match status" value="1"/>
</dbReference>
<accession>A0A1F6UZ21</accession>